<evidence type="ECO:0000313" key="15">
    <source>
        <dbReference type="Proteomes" id="UP000276437"/>
    </source>
</evidence>
<feature type="chain" id="PRO_5016732532" evidence="11">
    <location>
        <begin position="32"/>
        <end position="737"/>
    </location>
</feature>
<comment type="similarity">
    <text evidence="2 9 10">Belongs to the TonB-dependent receptor family.</text>
</comment>
<dbReference type="Pfam" id="PF00593">
    <property type="entry name" value="TonB_dep_Rec_b-barrel"/>
    <property type="match status" value="1"/>
</dbReference>
<keyword evidence="15" id="KW-1185">Reference proteome</keyword>
<dbReference type="CDD" id="cd01347">
    <property type="entry name" value="ligand_gated_channel"/>
    <property type="match status" value="1"/>
</dbReference>
<dbReference type="Pfam" id="PF07715">
    <property type="entry name" value="Plug"/>
    <property type="match status" value="1"/>
</dbReference>
<feature type="signal peptide" evidence="11">
    <location>
        <begin position="1"/>
        <end position="31"/>
    </location>
</feature>
<evidence type="ECO:0000313" key="14">
    <source>
        <dbReference type="EMBL" id="BBB89801.1"/>
    </source>
</evidence>
<dbReference type="PANTHER" id="PTHR32552">
    <property type="entry name" value="FERRICHROME IRON RECEPTOR-RELATED"/>
    <property type="match status" value="1"/>
</dbReference>
<dbReference type="InterPro" id="IPR036942">
    <property type="entry name" value="Beta-barrel_TonB_sf"/>
</dbReference>
<dbReference type="NCBIfam" id="TIGR01783">
    <property type="entry name" value="TonB-siderophor"/>
    <property type="match status" value="1"/>
</dbReference>
<dbReference type="InterPro" id="IPR010105">
    <property type="entry name" value="TonB_sidphr_rcpt"/>
</dbReference>
<dbReference type="GO" id="GO:0015891">
    <property type="term" value="P:siderophore transport"/>
    <property type="evidence" value="ECO:0007669"/>
    <property type="project" value="InterPro"/>
</dbReference>
<evidence type="ECO:0000256" key="2">
    <source>
        <dbReference type="ARBA" id="ARBA00009810"/>
    </source>
</evidence>
<evidence type="ECO:0000256" key="7">
    <source>
        <dbReference type="ARBA" id="ARBA00023136"/>
    </source>
</evidence>
<dbReference type="Gene3D" id="2.40.170.20">
    <property type="entry name" value="TonB-dependent receptor, beta-barrel domain"/>
    <property type="match status" value="1"/>
</dbReference>
<keyword evidence="5 9" id="KW-0812">Transmembrane</keyword>
<dbReference type="GO" id="GO:0015344">
    <property type="term" value="F:siderophore uptake transmembrane transporter activity"/>
    <property type="evidence" value="ECO:0007669"/>
    <property type="project" value="TreeGrafter"/>
</dbReference>
<dbReference type="InterPro" id="IPR039426">
    <property type="entry name" value="TonB-dep_rcpt-like"/>
</dbReference>
<keyword evidence="14" id="KW-0675">Receptor</keyword>
<feature type="domain" description="TonB-dependent receptor-like beta-barrel" evidence="12">
    <location>
        <begin position="298"/>
        <end position="708"/>
    </location>
</feature>
<dbReference type="GO" id="GO:0009279">
    <property type="term" value="C:cell outer membrane"/>
    <property type="evidence" value="ECO:0007669"/>
    <property type="project" value="UniProtKB-SubCell"/>
</dbReference>
<evidence type="ECO:0000259" key="13">
    <source>
        <dbReference type="Pfam" id="PF07715"/>
    </source>
</evidence>
<organism evidence="14 15">
    <name type="scientific">Methylomusa anaerophila</name>
    <dbReference type="NCBI Taxonomy" id="1930071"/>
    <lineage>
        <taxon>Bacteria</taxon>
        <taxon>Bacillati</taxon>
        <taxon>Bacillota</taxon>
        <taxon>Negativicutes</taxon>
        <taxon>Selenomonadales</taxon>
        <taxon>Sporomusaceae</taxon>
        <taxon>Methylomusa</taxon>
    </lineage>
</organism>
<keyword evidence="7 9" id="KW-0472">Membrane</keyword>
<comment type="subcellular location">
    <subcellularLocation>
        <location evidence="1 9">Cell outer membrane</location>
        <topology evidence="1 9">Multi-pass membrane protein</topology>
    </subcellularLocation>
</comment>
<keyword evidence="6 10" id="KW-0798">TonB box</keyword>
<evidence type="ECO:0000256" key="5">
    <source>
        <dbReference type="ARBA" id="ARBA00022692"/>
    </source>
</evidence>
<keyword evidence="3 9" id="KW-0813">Transport</keyword>
<reference evidence="14 15" key="1">
    <citation type="journal article" date="2018" name="Int. J. Syst. Evol. Microbiol.">
        <title>Methylomusa anaerophila gen. nov., sp. nov., an anaerobic methanol-utilizing bacterium isolated from a microbial fuel cell.</title>
        <authorList>
            <person name="Amano N."/>
            <person name="Yamamuro A."/>
            <person name="Miyahara M."/>
            <person name="Kouzuma A."/>
            <person name="Abe T."/>
            <person name="Watanabe K."/>
        </authorList>
    </citation>
    <scope>NUCLEOTIDE SEQUENCE [LARGE SCALE GENOMIC DNA]</scope>
    <source>
        <strain evidence="14 15">MMFC1</strain>
    </source>
</reference>
<proteinExistence type="inferred from homology"/>
<dbReference type="OrthoDB" id="9775095at2"/>
<dbReference type="PROSITE" id="PS52016">
    <property type="entry name" value="TONB_DEPENDENT_REC_3"/>
    <property type="match status" value="1"/>
</dbReference>
<name>A0A348AFF3_9FIRM</name>
<keyword evidence="4 9" id="KW-1134">Transmembrane beta strand</keyword>
<dbReference type="KEGG" id="mana:MAMMFC1_00435"/>
<dbReference type="RefSeq" id="WP_126306076.1">
    <property type="nucleotide sequence ID" value="NZ_AP018449.1"/>
</dbReference>
<dbReference type="InterPro" id="IPR012910">
    <property type="entry name" value="Plug_dom"/>
</dbReference>
<evidence type="ECO:0000256" key="3">
    <source>
        <dbReference type="ARBA" id="ARBA00022448"/>
    </source>
</evidence>
<dbReference type="AlphaFoldDB" id="A0A348AFF3"/>
<evidence type="ECO:0000256" key="8">
    <source>
        <dbReference type="ARBA" id="ARBA00023237"/>
    </source>
</evidence>
<protein>
    <submittedName>
        <fullName evidence="14">Ferrichrome receptor FcuA</fullName>
    </submittedName>
</protein>
<dbReference type="PANTHER" id="PTHR32552:SF82">
    <property type="entry name" value="FCUA PROTEIN"/>
    <property type="match status" value="1"/>
</dbReference>
<evidence type="ECO:0000256" key="11">
    <source>
        <dbReference type="SAM" id="SignalP"/>
    </source>
</evidence>
<evidence type="ECO:0000256" key="1">
    <source>
        <dbReference type="ARBA" id="ARBA00004571"/>
    </source>
</evidence>
<dbReference type="Gene3D" id="2.170.130.10">
    <property type="entry name" value="TonB-dependent receptor, plug domain"/>
    <property type="match status" value="1"/>
</dbReference>
<accession>A0A348AFF3</accession>
<dbReference type="InterPro" id="IPR037066">
    <property type="entry name" value="Plug_dom_sf"/>
</dbReference>
<evidence type="ECO:0000256" key="4">
    <source>
        <dbReference type="ARBA" id="ARBA00022452"/>
    </source>
</evidence>
<evidence type="ECO:0000256" key="9">
    <source>
        <dbReference type="PROSITE-ProRule" id="PRU01360"/>
    </source>
</evidence>
<dbReference type="GO" id="GO:0038023">
    <property type="term" value="F:signaling receptor activity"/>
    <property type="evidence" value="ECO:0007669"/>
    <property type="project" value="InterPro"/>
</dbReference>
<sequence>MKRQKRNLKPVVWGAALAITLTLGMPGLTGAEETAAPQPEEAVSQPAATGVLPADDVPLLDVEVKDTKARPAPDGSAANGYRATDVNIGPLGKRTLLDTPYTISVIPGELMKNMLAESAADALKYSPAVQSGTGGSRVTDYYVIRGITSSIWTSNVAVDGLRGTAVVEPIEDKDRIEVMSGTSSFLYGVTSPGGMINYVLKRPTNTPLEAVTLGNYGGSQGYIRGDFGGPAGKDGKFAYRLNVLGVTGGDTGIDKQKNKRSLVSGAFDWHPNPNTVWSFDVSHFERDLEYAQAFYMRNGATSIPSAPDASINWGSPYSFARDRTDRIGTSFTAKLDDTLTLRAAYRYSDVEREYSTYRRRLVNGSPLVYTPRVDYQGAYHTIANQGSIFLDKEFKTGKWSHKLTLGWMQDLIETQYPAGSAGSYTSSTQYLLADSGYPPNPVFTYSTTPSQKVKYQSLLLADQLTFSKTWSMIVGGNYASIDDRSWNSATGVSSGTPYNESKFTPSVSVLYKPKANVTVYASYLEALQKGLVSTTAGNLGEVFAPYVSKQLELGAKAKLGGVDVSAALFRINQAGQYTDSATQISTQDGRNLYNGGEVIISGKVNKNLTLVGGFTQLNAKVDKTSTADLLNKTPQGVAKSMARLFAEYDLPSVPGLTLIGGISYTGKQWVDAANTVSIPAVVVGDVGVRYNTKINGQDITFRLMVDNITDKNYWTTRSDLLYLGNPRTVAFSAELQL</sequence>
<dbReference type="InterPro" id="IPR000531">
    <property type="entry name" value="Beta-barrel_TonB"/>
</dbReference>
<dbReference type="Proteomes" id="UP000276437">
    <property type="component" value="Chromosome"/>
</dbReference>
<dbReference type="EMBL" id="AP018449">
    <property type="protein sequence ID" value="BBB89801.1"/>
    <property type="molecule type" value="Genomic_DNA"/>
</dbReference>
<dbReference type="SUPFAM" id="SSF56935">
    <property type="entry name" value="Porins"/>
    <property type="match status" value="1"/>
</dbReference>
<evidence type="ECO:0000256" key="10">
    <source>
        <dbReference type="RuleBase" id="RU003357"/>
    </source>
</evidence>
<feature type="domain" description="TonB-dependent receptor plug" evidence="13">
    <location>
        <begin position="96"/>
        <end position="194"/>
    </location>
</feature>
<evidence type="ECO:0000256" key="6">
    <source>
        <dbReference type="ARBA" id="ARBA00023077"/>
    </source>
</evidence>
<keyword evidence="8 9" id="KW-0998">Cell outer membrane</keyword>
<keyword evidence="11" id="KW-0732">Signal</keyword>
<gene>
    <name evidence="14" type="primary">fcuA_4</name>
    <name evidence="14" type="ORF">MAMMFC1_00435</name>
</gene>
<evidence type="ECO:0000259" key="12">
    <source>
        <dbReference type="Pfam" id="PF00593"/>
    </source>
</evidence>